<accession>A0AC58U2K9</accession>
<dbReference type="RefSeq" id="XP_075103712.1">
    <property type="nucleotide sequence ID" value="XM_075247611.1"/>
</dbReference>
<reference evidence="1" key="1">
    <citation type="journal article" date="2014" name="Nat. Commun.">
        <title>The tobacco genome sequence and its comparison with those of tomato and potato.</title>
        <authorList>
            <person name="Sierro N."/>
            <person name="Battey J.N."/>
            <person name="Ouadi S."/>
            <person name="Bakaher N."/>
            <person name="Bovet L."/>
            <person name="Willig A."/>
            <person name="Goepfert S."/>
            <person name="Peitsch M.C."/>
            <person name="Ivanov N.V."/>
        </authorList>
    </citation>
    <scope>NUCLEOTIDE SEQUENCE [LARGE SCALE GENOMIC DNA]</scope>
</reference>
<name>A0AC58U2K9_TOBAC</name>
<evidence type="ECO:0000313" key="2">
    <source>
        <dbReference type="RefSeq" id="XP_075103712.1"/>
    </source>
</evidence>
<proteinExistence type="predicted"/>
<organism evidence="1 2">
    <name type="scientific">Nicotiana tabacum</name>
    <name type="common">Common tobacco</name>
    <dbReference type="NCBI Taxonomy" id="4097"/>
    <lineage>
        <taxon>Eukaryota</taxon>
        <taxon>Viridiplantae</taxon>
        <taxon>Streptophyta</taxon>
        <taxon>Embryophyta</taxon>
        <taxon>Tracheophyta</taxon>
        <taxon>Spermatophyta</taxon>
        <taxon>Magnoliopsida</taxon>
        <taxon>eudicotyledons</taxon>
        <taxon>Gunneridae</taxon>
        <taxon>Pentapetalae</taxon>
        <taxon>asterids</taxon>
        <taxon>lamiids</taxon>
        <taxon>Solanales</taxon>
        <taxon>Solanaceae</taxon>
        <taxon>Nicotianoideae</taxon>
        <taxon>Nicotianeae</taxon>
        <taxon>Nicotiana</taxon>
    </lineage>
</organism>
<protein>
    <submittedName>
        <fullName evidence="2">Uncharacterized protein LOC142178281</fullName>
    </submittedName>
</protein>
<keyword evidence="1" id="KW-1185">Reference proteome</keyword>
<reference evidence="2" key="2">
    <citation type="submission" date="2025-08" db="UniProtKB">
        <authorList>
            <consortium name="RefSeq"/>
        </authorList>
    </citation>
    <scope>IDENTIFICATION</scope>
    <source>
        <tissue evidence="2">Leaf</tissue>
    </source>
</reference>
<gene>
    <name evidence="2" type="primary">LOC142178281</name>
</gene>
<dbReference type="Proteomes" id="UP000790787">
    <property type="component" value="Chromosome 24"/>
</dbReference>
<sequence>MRIALFTKNKVGFIDGTYEKNKFKKELHDQWDRCNNFFLLWIMNVVTKELYSSVVYASSAYNVWSDLQERFDNRNISRIYNLHQEIIALKQGLAPISTYFSKLKDLRDEYDAMTPIPSCGAIPYNTCHKVNRMNYNSIQGAPPMYRQKTQLYCDYCKLKGHTKDNCYKLVGYPEDYKPKRESFARNTDAAHNVQLDVTQGSKE</sequence>
<evidence type="ECO:0000313" key="1">
    <source>
        <dbReference type="Proteomes" id="UP000790787"/>
    </source>
</evidence>